<evidence type="ECO:0000313" key="6">
    <source>
        <dbReference type="Proteomes" id="UP000318288"/>
    </source>
</evidence>
<dbReference type="InterPro" id="IPR002035">
    <property type="entry name" value="VWF_A"/>
</dbReference>
<dbReference type="Gene3D" id="3.40.50.410">
    <property type="entry name" value="von Willebrand factor, type A domain"/>
    <property type="match status" value="1"/>
</dbReference>
<keyword evidence="1" id="KW-0645">Protease</keyword>
<dbReference type="GO" id="GO:0016788">
    <property type="term" value="F:hydrolase activity, acting on ester bonds"/>
    <property type="evidence" value="ECO:0007669"/>
    <property type="project" value="InterPro"/>
</dbReference>
<dbReference type="GO" id="GO:0004553">
    <property type="term" value="F:hydrolase activity, hydrolyzing O-glycosyl compounds"/>
    <property type="evidence" value="ECO:0007669"/>
    <property type="project" value="InterPro"/>
</dbReference>
<evidence type="ECO:0000256" key="1">
    <source>
        <dbReference type="ARBA" id="ARBA00022670"/>
    </source>
</evidence>
<dbReference type="NCBIfam" id="NF041940">
    <property type="entry name" value="choice_anch_X"/>
    <property type="match status" value="1"/>
</dbReference>
<dbReference type="GO" id="GO:0000272">
    <property type="term" value="P:polysaccharide catabolic process"/>
    <property type="evidence" value="ECO:0007669"/>
    <property type="project" value="InterPro"/>
</dbReference>
<evidence type="ECO:0000256" key="2">
    <source>
        <dbReference type="ARBA" id="ARBA00022801"/>
    </source>
</evidence>
<dbReference type="PROSITE" id="PS51829">
    <property type="entry name" value="P_HOMO_B"/>
    <property type="match status" value="1"/>
</dbReference>
<protein>
    <submittedName>
        <fullName evidence="5">Proprotein convertase P-domain protein</fullName>
    </submittedName>
</protein>
<organism evidence="5 6">
    <name type="scientific">Rubripirellula tenax</name>
    <dbReference type="NCBI Taxonomy" id="2528015"/>
    <lineage>
        <taxon>Bacteria</taxon>
        <taxon>Pseudomonadati</taxon>
        <taxon>Planctomycetota</taxon>
        <taxon>Planctomycetia</taxon>
        <taxon>Pirellulales</taxon>
        <taxon>Pirellulaceae</taxon>
        <taxon>Rubripirellula</taxon>
    </lineage>
</organism>
<comment type="caution">
    <text evidence="5">The sequence shown here is derived from an EMBL/GenBank/DDBJ whole genome shotgun (WGS) entry which is preliminary data.</text>
</comment>
<dbReference type="EMBL" id="SJPW01000008">
    <property type="protein sequence ID" value="TWU46166.1"/>
    <property type="molecule type" value="Genomic_DNA"/>
</dbReference>
<gene>
    <name evidence="5" type="ORF">Poly51_55610</name>
</gene>
<dbReference type="InterPro" id="IPR002105">
    <property type="entry name" value="Dockerin_1_rpt"/>
</dbReference>
<evidence type="ECO:0000259" key="4">
    <source>
        <dbReference type="PROSITE" id="PS51829"/>
    </source>
</evidence>
<dbReference type="GO" id="GO:0006508">
    <property type="term" value="P:proteolysis"/>
    <property type="evidence" value="ECO:0007669"/>
    <property type="project" value="UniProtKB-KW"/>
</dbReference>
<feature type="domain" description="P/Homo B" evidence="4">
    <location>
        <begin position="1008"/>
        <end position="1160"/>
    </location>
</feature>
<name>A0A5C6EF11_9BACT</name>
<dbReference type="OrthoDB" id="292920at2"/>
<dbReference type="InterPro" id="IPR008979">
    <property type="entry name" value="Galactose-bd-like_sf"/>
</dbReference>
<sequence length="1701" mass="184654">MKTKKRRTLGFQRLEDRRLLAVSAVAVTSHHAGRAGESGNADVQTVYLDADGADTAYRGPIQVDPLRVPAFSASRSGLAGSEQRIVERSLEILNYNFSRQGVRFTAIQPPANVAYSTVYVGGDDTPFESYGTFLGLAEKVDIGNEDRNDRAFIFPEEFDQTMTIDQYSSVLSDVIGHEVLHLLGHSHTHSVGQGLLAEVAYSQEVHVWLSGQGEELFRNEFGETSFTEHLNQFGQGAFDEDEAYRGQFGNTDDFDHPSIRHFWDPDGGFGDGLAAGYDSAINRAAEHVTGGVPITGISGDLFANLPNPEIKLRPWRGGEGAAARYETDTSTAFYYLGHASHLLQDMTLPAHVHKDPHLDRPTLFAAIGFDPLGNDFDPYHDWIDSVPFTTTPEVYDLEVERTAGFEDFESFIEPRKRYLDFKIPSLDAIKIRSAAEIDSEFRPGTTSVDLGGFIQLFKTTAEIADNFDSKDADGEGAFVNGGMGGFRGEGTLIGDDGSYNEWTRGELDTLGRVLIPRAITDVAELVSYFYGVVDQESPQIAFLAIDPHDPDAGDANIVPKVVSDPVITLRVATTDQGTGDTGIGKSTFKFEYRELLSDGVWGDWQGSNPDGRWLDWSDDTGSPSDASHFTANVNNPGEDFTGKPGAIAEASFKGESYRTYGFRATVKDGGGNEKTAEAYVKIEPKVVSVVQVIDRSTSMEDNRKIDSAKLSAELFISLLLENDRIGISSFAGDASTDFAIAEIQPANGDVQRRAKEAVRDITLTGEDDPLGRTPGTSIGSGLRDASNQLDMLQQQSGRAIVLLSDGMNNRFPDAQDVLDAIDDDIAVYTIGFGADAQSLSEIASDTGGVYYASGRLSNLQAIYAQIEGKLRGEQTVQRTSGIVMPGVPVELPFLVDATQESVTLVLTWPGSDLDLELMSPQGIRITSQDADDDESVEFIGGETFEVIRLRGPEIGQWQARVIPKVVDPLGEPFVVLTQSETSIVAVPTSAQVVDMGDFVRMAVSVQDTGPIRGATVAAEITAPEIFESGDVPNGNSFRAQSYVSENVMVEDINVRVQAFHPNLADLDIVLISPNGSRVTLASDRTGEVYANTLFDDDADQSLSNGSPDFDGSFRPEGSLARFDGLDAHGVWTLEITDDNSSIAGGRLNDWQLILNGEAVPHTQISNQHVALFDDGNHNDGDANDGVYANDIFLGGYAGAYDVQFHVDGSSNNQIRFVREPNQSIQYGETDSFLRDRGFLDNATGGRIEFGNVVVGSNAIARYRFQNFSDRNRLLLSGFSLPDGVTVVNSPPAALLPGEVAIFDLKLDTKVATALNGISSLSYSIELNGEPTLPVFVRVPIAGNVLSSEINVTTSDDESDGDISDGNLSLREAIQLVQQNAVKRIIRIDPLIFGETLTFDIGTGFTVPASGLQIEGSDSSSTLRILGDQVVLDLADSRVALTGFPNLDLSAPDVNVIRLNAQVLESLSPIRRKLLATLGEGDQLDLTDVDEWRMSAPSIGRDFLSTAINGNATIQAKVPHPWQNFLRASDISNDGTISARDALLIINELGFRRFSDDGTKNLDDPFTLSTWPNIYFDQNGDDRVTALDALRVINELARQSSSMTESEAEEVVSTPPFVPQLEYASTKPDINDELARSSLSDQPTARKVSAIPLTGFDQYARDKIVDEVIVDELFASDAKRSSDLIWESIVVAELSDERIKTA</sequence>
<dbReference type="SUPFAM" id="SSF49785">
    <property type="entry name" value="Galactose-binding domain-like"/>
    <property type="match status" value="1"/>
</dbReference>
<dbReference type="PROSITE" id="PS50234">
    <property type="entry name" value="VWFA"/>
    <property type="match status" value="1"/>
</dbReference>
<dbReference type="Pfam" id="PF01483">
    <property type="entry name" value="P_proprotein"/>
    <property type="match status" value="1"/>
</dbReference>
<dbReference type="SMART" id="SM00327">
    <property type="entry name" value="VWA"/>
    <property type="match status" value="1"/>
</dbReference>
<feature type="domain" description="VWFA" evidence="3">
    <location>
        <begin position="688"/>
        <end position="866"/>
    </location>
</feature>
<proteinExistence type="predicted"/>
<dbReference type="InterPro" id="IPR051266">
    <property type="entry name" value="CLCR"/>
</dbReference>
<dbReference type="InterPro" id="IPR002884">
    <property type="entry name" value="P_dom"/>
</dbReference>
<accession>A0A5C6EF11</accession>
<dbReference type="Pfam" id="PF00404">
    <property type="entry name" value="Dockerin_1"/>
    <property type="match status" value="1"/>
</dbReference>
<dbReference type="SUPFAM" id="SSF53300">
    <property type="entry name" value="vWA-like"/>
    <property type="match status" value="1"/>
</dbReference>
<keyword evidence="6" id="KW-1185">Reference proteome</keyword>
<evidence type="ECO:0000259" key="3">
    <source>
        <dbReference type="PROSITE" id="PS50234"/>
    </source>
</evidence>
<keyword evidence="2" id="KW-0378">Hydrolase</keyword>
<dbReference type="Pfam" id="PF00092">
    <property type="entry name" value="VWA"/>
    <property type="match status" value="1"/>
</dbReference>
<dbReference type="Proteomes" id="UP000318288">
    <property type="component" value="Unassembled WGS sequence"/>
</dbReference>
<reference evidence="5 6" key="1">
    <citation type="submission" date="2019-02" db="EMBL/GenBank/DDBJ databases">
        <title>Deep-cultivation of Planctomycetes and their phenomic and genomic characterization uncovers novel biology.</title>
        <authorList>
            <person name="Wiegand S."/>
            <person name="Jogler M."/>
            <person name="Boedeker C."/>
            <person name="Pinto D."/>
            <person name="Vollmers J."/>
            <person name="Rivas-Marin E."/>
            <person name="Kohn T."/>
            <person name="Peeters S.H."/>
            <person name="Heuer A."/>
            <person name="Rast P."/>
            <person name="Oberbeckmann S."/>
            <person name="Bunk B."/>
            <person name="Jeske O."/>
            <person name="Meyerdierks A."/>
            <person name="Storesund J.E."/>
            <person name="Kallscheuer N."/>
            <person name="Luecker S."/>
            <person name="Lage O.M."/>
            <person name="Pohl T."/>
            <person name="Merkel B.J."/>
            <person name="Hornburger P."/>
            <person name="Mueller R.-W."/>
            <person name="Bruemmer F."/>
            <person name="Labrenz M."/>
            <person name="Spormann A.M."/>
            <person name="Op Den Camp H."/>
            <person name="Overmann J."/>
            <person name="Amann R."/>
            <person name="Jetten M.S.M."/>
            <person name="Mascher T."/>
            <person name="Medema M.H."/>
            <person name="Devos D.P."/>
            <person name="Kaster A.-K."/>
            <person name="Ovreas L."/>
            <person name="Rohde M."/>
            <person name="Galperin M.Y."/>
            <person name="Jogler C."/>
        </authorList>
    </citation>
    <scope>NUCLEOTIDE SEQUENCE [LARGE SCALE GENOMIC DNA]</scope>
    <source>
        <strain evidence="5 6">Poly51</strain>
    </source>
</reference>
<dbReference type="PANTHER" id="PTHR10579">
    <property type="entry name" value="CALCIUM-ACTIVATED CHLORIDE CHANNEL REGULATOR"/>
    <property type="match status" value="1"/>
</dbReference>
<dbReference type="PANTHER" id="PTHR10579:SF43">
    <property type="entry name" value="ZINC FINGER (C3HC4-TYPE RING FINGER) FAMILY PROTEIN"/>
    <property type="match status" value="1"/>
</dbReference>
<dbReference type="RefSeq" id="WP_146461864.1">
    <property type="nucleotide sequence ID" value="NZ_SJPW01000008.1"/>
</dbReference>
<dbReference type="SUPFAM" id="SSF48537">
    <property type="entry name" value="Phospholipase C/P1 nuclease"/>
    <property type="match status" value="1"/>
</dbReference>
<evidence type="ECO:0000313" key="5">
    <source>
        <dbReference type="EMBL" id="TWU46166.1"/>
    </source>
</evidence>
<dbReference type="InterPro" id="IPR008947">
    <property type="entry name" value="PLipase_C/P1_nuclease_dom_sf"/>
</dbReference>
<dbReference type="GO" id="GO:0004252">
    <property type="term" value="F:serine-type endopeptidase activity"/>
    <property type="evidence" value="ECO:0007669"/>
    <property type="project" value="InterPro"/>
</dbReference>
<dbReference type="InterPro" id="IPR036465">
    <property type="entry name" value="vWFA_dom_sf"/>
</dbReference>
<dbReference type="Gene3D" id="1.10.575.10">
    <property type="entry name" value="P1 Nuclease"/>
    <property type="match status" value="1"/>
</dbReference>
<dbReference type="Gene3D" id="2.60.120.260">
    <property type="entry name" value="Galactose-binding domain-like"/>
    <property type="match status" value="1"/>
</dbReference>